<comment type="function">
    <text evidence="12">Involved in pyrimidine base degradation. Catalyzes physiologically the reduction of uracil to 5,6-dihydrouracil (DHU) by using NADH as a specific cosubstrate. It also catalyzes the reverse reaction and the reduction of thymine to 5,6-dihydrothymine (DHT).</text>
</comment>
<evidence type="ECO:0000256" key="12">
    <source>
        <dbReference type="ARBA" id="ARBA00049578"/>
    </source>
</evidence>
<dbReference type="Pfam" id="PF07992">
    <property type="entry name" value="Pyr_redox_2"/>
    <property type="match status" value="1"/>
</dbReference>
<evidence type="ECO:0000256" key="13">
    <source>
        <dbReference type="ARBA" id="ARBA00049714"/>
    </source>
</evidence>
<dbReference type="GO" id="GO:0004159">
    <property type="term" value="F:dihydropyrimidine dehydrogenase (NAD+) activity"/>
    <property type="evidence" value="ECO:0007669"/>
    <property type="project" value="UniProtKB-EC"/>
</dbReference>
<comment type="cofactor">
    <cofactor evidence="1">
        <name>FMN</name>
        <dbReference type="ChEBI" id="CHEBI:58210"/>
    </cofactor>
</comment>
<evidence type="ECO:0000256" key="10">
    <source>
        <dbReference type="ARBA" id="ARBA00047685"/>
    </source>
</evidence>
<dbReference type="Proteomes" id="UP000018454">
    <property type="component" value="Unassembled WGS sequence"/>
</dbReference>
<sequence length="605" mass="64882">MSSCTKRITVHTCVSEICSVNVRCMRTATLKWPRGRERTYMTIKLHDMTQVMQDTTRRGVGSSRWQRPVYKHFLPPCNHACPAGEDIQGWLAHAQAGDYEKAWYALTENNPMPAVHGRACYHPCEGGCNRGSLDDAVSIHAVERFLGDLAVQNGWRFQSAPSTGKKVLIIGSGPAGLSCAYHLARLGHQVEIREAAAEPGGMMMHGIPAYRLPRQPLKDEIARITSMPGVTLRCGVRVDDISQARQQGGFDAVFVAVGAQLANHLNIPATDGKKLVDAVSLLDDVSKGEKPQLGRSVAILGGGNVAMDAARTAERLGAKDTVLLFRYDPKHMEALPSEADAAFAEGVKIEWLSVADHFGADGVTVEKVTMNPDGSVTPTGQTTHLPADAVVMAVGEHSDLALLKTAPAITISKSDTVVVDAATLMTGQDGIFAGGDCIGGARTMTTATGHGKLAARAIDAYLAGRHYMHPAAHPLVSFDMLHLPDYAQADRSKQPERPLTERAGFDEIFAGLDEKTARYEAGRCLSCGNCFECDNCYASCPEQAITRLGPGKGYAVSMDLCTGCAVCAEQCPCHAIEMDPEPVEATPTKGSLGEPTMPTRFKVRA</sequence>
<evidence type="ECO:0000256" key="2">
    <source>
        <dbReference type="ARBA" id="ARBA00022630"/>
    </source>
</evidence>
<evidence type="ECO:0000256" key="7">
    <source>
        <dbReference type="ARBA" id="ARBA00023014"/>
    </source>
</evidence>
<dbReference type="PANTHER" id="PTHR43073:SF2">
    <property type="entry name" value="DIHYDROPYRIMIDINE DEHYDROGENASE [NADP(+)]"/>
    <property type="match status" value="1"/>
</dbReference>
<dbReference type="InterPro" id="IPR036188">
    <property type="entry name" value="FAD/NAD-bd_sf"/>
</dbReference>
<evidence type="ECO:0000256" key="1">
    <source>
        <dbReference type="ARBA" id="ARBA00001917"/>
    </source>
</evidence>
<evidence type="ECO:0000256" key="4">
    <source>
        <dbReference type="ARBA" id="ARBA00022723"/>
    </source>
</evidence>
<dbReference type="PANTHER" id="PTHR43073">
    <property type="entry name" value="DIHYDROPYRIMIDINE DEHYDROGENASE [NADP(+)]"/>
    <property type="match status" value="1"/>
</dbReference>
<name>F1YVZ1_9PROT</name>
<reference evidence="17 18" key="1">
    <citation type="journal article" date="2011" name="Science">
        <title>Drosophila microbiome modulates host developmental and metabolic homeostasis via insulin signaling.</title>
        <authorList>
            <person name="Shin S.C."/>
            <person name="Kim S.H."/>
            <person name="You H."/>
            <person name="Kim B."/>
            <person name="Kim A.C."/>
            <person name="Lee K.A."/>
            <person name="Yoon J.H."/>
            <person name="Ryu J.H."/>
            <person name="Lee W.J."/>
        </authorList>
    </citation>
    <scope>NUCLEOTIDE SEQUENCE [LARGE SCALE GENOMIC DNA]</scope>
    <source>
        <strain evidence="17 18">DM001</strain>
    </source>
</reference>
<comment type="subunit">
    <text evidence="13">Heterotetramer of 2 PreA and 2 PreT subunits.</text>
</comment>
<feature type="domain" description="4Fe-4S ferredoxin-type" evidence="16">
    <location>
        <begin position="552"/>
        <end position="581"/>
    </location>
</feature>
<keyword evidence="7" id="KW-0411">Iron-sulfur</keyword>
<dbReference type="InterPro" id="IPR009051">
    <property type="entry name" value="Helical_ferredxn"/>
</dbReference>
<evidence type="ECO:0000313" key="18">
    <source>
        <dbReference type="Proteomes" id="UP000018454"/>
    </source>
</evidence>
<feature type="region of interest" description="Disordered" evidence="15">
    <location>
        <begin position="584"/>
        <end position="605"/>
    </location>
</feature>
<dbReference type="NCBIfam" id="NF009410">
    <property type="entry name" value="PRK12771.1"/>
    <property type="match status" value="1"/>
</dbReference>
<organism evidence="17 18">
    <name type="scientific">Acetobacter pomorum DM001</name>
    <dbReference type="NCBI Taxonomy" id="945681"/>
    <lineage>
        <taxon>Bacteria</taxon>
        <taxon>Pseudomonadati</taxon>
        <taxon>Pseudomonadota</taxon>
        <taxon>Alphaproteobacteria</taxon>
        <taxon>Acetobacterales</taxon>
        <taxon>Acetobacteraceae</taxon>
        <taxon>Acetobacter</taxon>
    </lineage>
</organism>
<evidence type="ECO:0000259" key="16">
    <source>
        <dbReference type="PROSITE" id="PS51379"/>
    </source>
</evidence>
<dbReference type="PROSITE" id="PS00198">
    <property type="entry name" value="4FE4S_FER_1"/>
    <property type="match status" value="1"/>
</dbReference>
<evidence type="ECO:0000256" key="11">
    <source>
        <dbReference type="ARBA" id="ARBA00048792"/>
    </source>
</evidence>
<evidence type="ECO:0000256" key="3">
    <source>
        <dbReference type="ARBA" id="ARBA00022643"/>
    </source>
</evidence>
<evidence type="ECO:0000256" key="9">
    <source>
        <dbReference type="ARBA" id="ARBA00032722"/>
    </source>
</evidence>
<dbReference type="SUPFAM" id="SSF54862">
    <property type="entry name" value="4Fe-4S ferredoxins"/>
    <property type="match status" value="1"/>
</dbReference>
<evidence type="ECO:0000256" key="5">
    <source>
        <dbReference type="ARBA" id="ARBA00023002"/>
    </source>
</evidence>
<comment type="catalytic activity">
    <reaction evidence="11">
        <text>5,6-dihydrouracil + NAD(+) = uracil + NADH + H(+)</text>
        <dbReference type="Rhea" id="RHEA:20189"/>
        <dbReference type="ChEBI" id="CHEBI:15378"/>
        <dbReference type="ChEBI" id="CHEBI:15901"/>
        <dbReference type="ChEBI" id="CHEBI:17568"/>
        <dbReference type="ChEBI" id="CHEBI:57540"/>
        <dbReference type="ChEBI" id="CHEBI:57945"/>
        <dbReference type="EC" id="1.3.1.1"/>
    </reaction>
</comment>
<dbReference type="InterPro" id="IPR023753">
    <property type="entry name" value="FAD/NAD-binding_dom"/>
</dbReference>
<evidence type="ECO:0000256" key="8">
    <source>
        <dbReference type="ARBA" id="ARBA00030119"/>
    </source>
</evidence>
<keyword evidence="2" id="KW-0285">Flavoprotein</keyword>
<dbReference type="PROSITE" id="PS51379">
    <property type="entry name" value="4FE4S_FER_2"/>
    <property type="match status" value="2"/>
</dbReference>
<dbReference type="Pfam" id="PF14691">
    <property type="entry name" value="Fer4_20"/>
    <property type="match status" value="1"/>
</dbReference>
<evidence type="ECO:0000313" key="17">
    <source>
        <dbReference type="EMBL" id="EGE46984.1"/>
    </source>
</evidence>
<dbReference type="SUPFAM" id="SSF46548">
    <property type="entry name" value="alpha-helical ferredoxin"/>
    <property type="match status" value="1"/>
</dbReference>
<dbReference type="Gene3D" id="1.10.1060.10">
    <property type="entry name" value="Alpha-helical ferredoxin"/>
    <property type="match status" value="1"/>
</dbReference>
<dbReference type="PRINTS" id="PR00368">
    <property type="entry name" value="FADPNR"/>
</dbReference>
<dbReference type="EMBL" id="AEUP01000031">
    <property type="protein sequence ID" value="EGE46984.1"/>
    <property type="molecule type" value="Genomic_DNA"/>
</dbReference>
<keyword evidence="4" id="KW-0479">Metal-binding</keyword>
<dbReference type="InterPro" id="IPR017896">
    <property type="entry name" value="4Fe4S_Fe-S-bd"/>
</dbReference>
<keyword evidence="3" id="KW-0288">FMN</keyword>
<evidence type="ECO:0000256" key="14">
    <source>
        <dbReference type="ARBA" id="ARBA00049728"/>
    </source>
</evidence>
<dbReference type="Gene3D" id="3.50.50.60">
    <property type="entry name" value="FAD/NAD(P)-binding domain"/>
    <property type="match status" value="2"/>
</dbReference>
<dbReference type="AlphaFoldDB" id="F1YVZ1"/>
<dbReference type="GO" id="GO:0051536">
    <property type="term" value="F:iron-sulfur cluster binding"/>
    <property type="evidence" value="ECO:0007669"/>
    <property type="project" value="UniProtKB-KW"/>
</dbReference>
<dbReference type="InterPro" id="IPR017900">
    <property type="entry name" value="4Fe4S_Fe_S_CS"/>
</dbReference>
<feature type="domain" description="4Fe-4S ferredoxin-type" evidence="16">
    <location>
        <begin position="521"/>
        <end position="551"/>
    </location>
</feature>
<evidence type="ECO:0000256" key="15">
    <source>
        <dbReference type="SAM" id="MobiDB-lite"/>
    </source>
</evidence>
<dbReference type="GO" id="GO:0046872">
    <property type="term" value="F:metal ion binding"/>
    <property type="evidence" value="ECO:0007669"/>
    <property type="project" value="UniProtKB-KW"/>
</dbReference>
<dbReference type="InterPro" id="IPR028261">
    <property type="entry name" value="DPD_II"/>
</dbReference>
<protein>
    <recommendedName>
        <fullName evidence="14">dihydrouracil dehydrogenase (NAD(+))</fullName>
        <ecNumber evidence="14">1.3.1.1</ecNumber>
    </recommendedName>
    <alternativeName>
        <fullName evidence="9">Dihydrothymine dehydrogenase</fullName>
    </alternativeName>
    <alternativeName>
        <fullName evidence="8">Dihydrouracil dehydrogenase</fullName>
    </alternativeName>
</protein>
<gene>
    <name evidence="17" type="primary">yeiT</name>
    <name evidence="17" type="ORF">APO_2397</name>
</gene>
<comment type="catalytic activity">
    <reaction evidence="10">
        <text>5,6-dihydrothymine + NAD(+) = thymine + NADH + H(+)</text>
        <dbReference type="Rhea" id="RHEA:28791"/>
        <dbReference type="ChEBI" id="CHEBI:15378"/>
        <dbReference type="ChEBI" id="CHEBI:17821"/>
        <dbReference type="ChEBI" id="CHEBI:27468"/>
        <dbReference type="ChEBI" id="CHEBI:57540"/>
        <dbReference type="ChEBI" id="CHEBI:57945"/>
        <dbReference type="EC" id="1.3.1.1"/>
    </reaction>
</comment>
<proteinExistence type="predicted"/>
<keyword evidence="6" id="KW-0408">Iron</keyword>
<dbReference type="PRINTS" id="PR00469">
    <property type="entry name" value="PNDRDTASEII"/>
</dbReference>
<keyword evidence="5" id="KW-0560">Oxidoreductase</keyword>
<dbReference type="SUPFAM" id="SSF51971">
    <property type="entry name" value="Nucleotide-binding domain"/>
    <property type="match status" value="1"/>
</dbReference>
<dbReference type="EC" id="1.3.1.1" evidence="14"/>
<dbReference type="Gene3D" id="3.30.70.20">
    <property type="match status" value="1"/>
</dbReference>
<comment type="caution">
    <text evidence="17">The sequence shown here is derived from an EMBL/GenBank/DDBJ whole genome shotgun (WGS) entry which is preliminary data.</text>
</comment>
<evidence type="ECO:0000256" key="6">
    <source>
        <dbReference type="ARBA" id="ARBA00023004"/>
    </source>
</evidence>
<accession>F1YVZ1</accession>